<evidence type="ECO:0000313" key="1">
    <source>
        <dbReference type="EMBL" id="VDO91784.1"/>
    </source>
</evidence>
<dbReference type="EMBL" id="UZAH01027461">
    <property type="protein sequence ID" value="VDO91784.1"/>
    <property type="molecule type" value="Genomic_DNA"/>
</dbReference>
<sequence length="43" mass="5008">MTAIETRCLSVCRQSSTREPDKQRRRQAAKLVVGDDEIVFRRT</sequence>
<dbReference type="Proteomes" id="UP000050761">
    <property type="component" value="Unassembled WGS sequence"/>
</dbReference>
<evidence type="ECO:0000313" key="3">
    <source>
        <dbReference type="WBParaSite" id="HPBE_0001234701-mRNA-1"/>
    </source>
</evidence>
<reference evidence="3" key="2">
    <citation type="submission" date="2019-09" db="UniProtKB">
        <authorList>
            <consortium name="WormBaseParasite"/>
        </authorList>
    </citation>
    <scope>IDENTIFICATION</scope>
</reference>
<protein>
    <submittedName>
        <fullName evidence="1 3">Uncharacterized protein</fullName>
    </submittedName>
</protein>
<evidence type="ECO:0000313" key="2">
    <source>
        <dbReference type="Proteomes" id="UP000050761"/>
    </source>
</evidence>
<reference evidence="1 2" key="1">
    <citation type="submission" date="2018-11" db="EMBL/GenBank/DDBJ databases">
        <authorList>
            <consortium name="Pathogen Informatics"/>
        </authorList>
    </citation>
    <scope>NUCLEOTIDE SEQUENCE [LARGE SCALE GENOMIC DNA]</scope>
</reference>
<accession>A0A183FVJ5</accession>
<gene>
    <name evidence="1" type="ORF">HPBE_LOCUS12348</name>
</gene>
<accession>A0A3P8A5S2</accession>
<proteinExistence type="predicted"/>
<dbReference type="OrthoDB" id="5849190at2759"/>
<organism evidence="2 3">
    <name type="scientific">Heligmosomoides polygyrus</name>
    <name type="common">Parasitic roundworm</name>
    <dbReference type="NCBI Taxonomy" id="6339"/>
    <lineage>
        <taxon>Eukaryota</taxon>
        <taxon>Metazoa</taxon>
        <taxon>Ecdysozoa</taxon>
        <taxon>Nematoda</taxon>
        <taxon>Chromadorea</taxon>
        <taxon>Rhabditida</taxon>
        <taxon>Rhabditina</taxon>
        <taxon>Rhabditomorpha</taxon>
        <taxon>Strongyloidea</taxon>
        <taxon>Heligmosomidae</taxon>
        <taxon>Heligmosomoides</taxon>
    </lineage>
</organism>
<dbReference type="WBParaSite" id="HPBE_0001234701-mRNA-1">
    <property type="protein sequence ID" value="HPBE_0001234701-mRNA-1"/>
    <property type="gene ID" value="HPBE_0001234701"/>
</dbReference>
<keyword evidence="2" id="KW-1185">Reference proteome</keyword>
<name>A0A183FVJ5_HELPZ</name>
<dbReference type="AlphaFoldDB" id="A0A183FVJ5"/>